<dbReference type="OrthoDB" id="10420466at2759"/>
<protein>
    <submittedName>
        <fullName evidence="1">Uncharacterized protein</fullName>
    </submittedName>
</protein>
<keyword evidence="2" id="KW-1185">Reference proteome</keyword>
<comment type="caution">
    <text evidence="1">The sequence shown here is derived from an EMBL/GenBank/DDBJ whole genome shotgun (WGS) entry which is preliminary data.</text>
</comment>
<organism evidence="1 2">
    <name type="scientific">Clonorchis sinensis</name>
    <name type="common">Chinese liver fluke</name>
    <dbReference type="NCBI Taxonomy" id="79923"/>
    <lineage>
        <taxon>Eukaryota</taxon>
        <taxon>Metazoa</taxon>
        <taxon>Spiralia</taxon>
        <taxon>Lophotrochozoa</taxon>
        <taxon>Platyhelminthes</taxon>
        <taxon>Trematoda</taxon>
        <taxon>Digenea</taxon>
        <taxon>Opisthorchiida</taxon>
        <taxon>Opisthorchiata</taxon>
        <taxon>Opisthorchiidae</taxon>
        <taxon>Clonorchis</taxon>
    </lineage>
</organism>
<reference evidence="1 2" key="2">
    <citation type="journal article" date="2021" name="Genomics">
        <title>High-quality reference genome for Clonorchis sinensis.</title>
        <authorList>
            <person name="Young N.D."/>
            <person name="Stroehlein A.J."/>
            <person name="Kinkar L."/>
            <person name="Wang T."/>
            <person name="Sohn W.M."/>
            <person name="Chang B.C.H."/>
            <person name="Kaur P."/>
            <person name="Weisz D."/>
            <person name="Dudchenko O."/>
            <person name="Aiden E.L."/>
            <person name="Korhonen P.K."/>
            <person name="Gasser R.B."/>
        </authorList>
    </citation>
    <scope>NUCLEOTIDE SEQUENCE [LARGE SCALE GENOMIC DNA]</scope>
    <source>
        <strain evidence="1">Cs-k2</strain>
    </source>
</reference>
<dbReference type="InParanoid" id="A0A419PGD9"/>
<dbReference type="Proteomes" id="UP000286415">
    <property type="component" value="Unassembled WGS sequence"/>
</dbReference>
<name>A0A419PGD9_CLOSI</name>
<evidence type="ECO:0000313" key="2">
    <source>
        <dbReference type="Proteomes" id="UP000286415"/>
    </source>
</evidence>
<reference evidence="1 2" key="1">
    <citation type="journal article" date="2018" name="Biotechnol. Adv.">
        <title>Improved genomic resources and new bioinformatic workflow for the carcinogenic parasite Clonorchis sinensis: Biotechnological implications.</title>
        <authorList>
            <person name="Wang D."/>
            <person name="Korhonen P.K."/>
            <person name="Gasser R.B."/>
            <person name="Young N.D."/>
        </authorList>
    </citation>
    <scope>NUCLEOTIDE SEQUENCE [LARGE SCALE GENOMIC DNA]</scope>
    <source>
        <strain evidence="1">Cs-k2</strain>
    </source>
</reference>
<evidence type="ECO:0000313" key="1">
    <source>
        <dbReference type="EMBL" id="KAG5442852.1"/>
    </source>
</evidence>
<sequence>MKKRICLQEDILEKLRPRIQIYGAAAAEKPIPRKIGQKFGTLAGPASSRDLIGRKSGPNRQS</sequence>
<dbReference type="EMBL" id="NIRI02000056">
    <property type="protein sequence ID" value="KAG5442852.1"/>
    <property type="molecule type" value="Genomic_DNA"/>
</dbReference>
<proteinExistence type="predicted"/>
<dbReference type="AlphaFoldDB" id="A0A419PGD9"/>
<gene>
    <name evidence="1" type="ORF">CSKR_113283</name>
</gene>
<accession>A0A419PGD9</accession>